<protein>
    <submittedName>
        <fullName evidence="2">Uncharacterized protein</fullName>
    </submittedName>
</protein>
<feature type="compositionally biased region" description="Basic residues" evidence="1">
    <location>
        <begin position="100"/>
        <end position="114"/>
    </location>
</feature>
<reference evidence="2" key="1">
    <citation type="submission" date="2018-12" db="EMBL/GenBank/DDBJ databases">
        <authorList>
            <person name="Jadhav K."/>
            <person name="Kushwaha B."/>
            <person name="Jadhav I."/>
        </authorList>
    </citation>
    <scope>NUCLEOTIDE SEQUENCE [LARGE SCALE GENOMIC DNA]</scope>
    <source>
        <strain evidence="2">SBS 10</strain>
    </source>
</reference>
<name>A0A3S0NEL4_9GAMM</name>
<feature type="region of interest" description="Disordered" evidence="1">
    <location>
        <begin position="46"/>
        <end position="135"/>
    </location>
</feature>
<feature type="compositionally biased region" description="Basic and acidic residues" evidence="1">
    <location>
        <begin position="125"/>
        <end position="135"/>
    </location>
</feature>
<evidence type="ECO:0000313" key="2">
    <source>
        <dbReference type="EMBL" id="RUA22257.1"/>
    </source>
</evidence>
<feature type="compositionally biased region" description="Low complexity" evidence="1">
    <location>
        <begin position="59"/>
        <end position="70"/>
    </location>
</feature>
<dbReference type="AlphaFoldDB" id="A0A3S0NEL4"/>
<organism evidence="2">
    <name type="scientific">Billgrantia gudaonensis</name>
    <dbReference type="NCBI Taxonomy" id="376427"/>
    <lineage>
        <taxon>Bacteria</taxon>
        <taxon>Pseudomonadati</taxon>
        <taxon>Pseudomonadota</taxon>
        <taxon>Gammaproteobacteria</taxon>
        <taxon>Oceanospirillales</taxon>
        <taxon>Halomonadaceae</taxon>
        <taxon>Billgrantia</taxon>
    </lineage>
</organism>
<dbReference type="EMBL" id="RXHI01000020">
    <property type="protein sequence ID" value="RUA22257.1"/>
    <property type="molecule type" value="Genomic_DNA"/>
</dbReference>
<feature type="compositionally biased region" description="Basic and acidic residues" evidence="1">
    <location>
        <begin position="73"/>
        <end position="82"/>
    </location>
</feature>
<comment type="caution">
    <text evidence="2">The sequence shown here is derived from an EMBL/GenBank/DDBJ whole genome shotgun (WGS) entry which is preliminary data.</text>
</comment>
<evidence type="ECO:0000256" key="1">
    <source>
        <dbReference type="SAM" id="MobiDB-lite"/>
    </source>
</evidence>
<proteinExistence type="predicted"/>
<sequence length="135" mass="14416">MLALDDPERPGPVVVRRIRRLLDLMPTPPPSRPTSPRAVPTLALTEGCGCPAPGSPFEAGACAPSSASRSRSPRRDARRNAGDEPGEPVDDRRCFPAPGGHRRERPGLPRHARVAPRSAASRPGMLKERPATPLA</sequence>
<gene>
    <name evidence="2" type="ORF">DSL92_06645</name>
</gene>
<accession>A0A3S0NEL4</accession>